<keyword evidence="1" id="KW-0812">Transmembrane</keyword>
<comment type="caution">
    <text evidence="2">The sequence shown here is derived from an EMBL/GenBank/DDBJ whole genome shotgun (WGS) entry which is preliminary data.</text>
</comment>
<protein>
    <submittedName>
        <fullName evidence="2">Uncharacterized protein</fullName>
    </submittedName>
</protein>
<evidence type="ECO:0000313" key="2">
    <source>
        <dbReference type="EMBL" id="TWR29328.1"/>
    </source>
</evidence>
<keyword evidence="1" id="KW-1133">Transmembrane helix</keyword>
<proteinExistence type="predicted"/>
<sequence>MKKIFTALYLSIKARRPEGTPYFRVQLIIATNIYFHVMQVMTLLKIEGLEITIDKSVSIAVTIALLLVVFKLFAIYLPKQEIDCVAITDSERKRGTYIFYAYTILNSSLLMYLLTRLVK</sequence>
<accession>A0A563UD96</accession>
<dbReference type="AlphaFoldDB" id="A0A563UD96"/>
<gene>
    <name evidence="2" type="ORF">FPZ43_10245</name>
</gene>
<keyword evidence="1" id="KW-0472">Membrane</keyword>
<evidence type="ECO:0000313" key="3">
    <source>
        <dbReference type="Proteomes" id="UP000320042"/>
    </source>
</evidence>
<name>A0A563UD96_9SPHI</name>
<reference evidence="2 3" key="1">
    <citation type="submission" date="2019-07" db="EMBL/GenBank/DDBJ databases">
        <authorList>
            <person name="Kim J."/>
        </authorList>
    </citation>
    <scope>NUCLEOTIDE SEQUENCE [LARGE SCALE GENOMIC DNA]</scope>
    <source>
        <strain evidence="3">dk17</strain>
    </source>
</reference>
<keyword evidence="3" id="KW-1185">Reference proteome</keyword>
<evidence type="ECO:0000256" key="1">
    <source>
        <dbReference type="SAM" id="Phobius"/>
    </source>
</evidence>
<feature type="transmembrane region" description="Helical" evidence="1">
    <location>
        <begin position="56"/>
        <end position="77"/>
    </location>
</feature>
<dbReference type="Proteomes" id="UP000320042">
    <property type="component" value="Unassembled WGS sequence"/>
</dbReference>
<dbReference type="EMBL" id="VOEJ01000004">
    <property type="protein sequence ID" value="TWR29328.1"/>
    <property type="molecule type" value="Genomic_DNA"/>
</dbReference>
<feature type="transmembrane region" description="Helical" evidence="1">
    <location>
        <begin position="97"/>
        <end position="115"/>
    </location>
</feature>
<organism evidence="2 3">
    <name type="scientific">Mucilaginibacter pallidiroseus</name>
    <dbReference type="NCBI Taxonomy" id="2599295"/>
    <lineage>
        <taxon>Bacteria</taxon>
        <taxon>Pseudomonadati</taxon>
        <taxon>Bacteroidota</taxon>
        <taxon>Sphingobacteriia</taxon>
        <taxon>Sphingobacteriales</taxon>
        <taxon>Sphingobacteriaceae</taxon>
        <taxon>Mucilaginibacter</taxon>
    </lineage>
</organism>
<feature type="transmembrane region" description="Helical" evidence="1">
    <location>
        <begin position="27"/>
        <end position="44"/>
    </location>
</feature>
<dbReference type="RefSeq" id="WP_146381817.1">
    <property type="nucleotide sequence ID" value="NZ_VOEJ01000004.1"/>
</dbReference>